<evidence type="ECO:0000313" key="4">
    <source>
        <dbReference type="RefSeq" id="XP_026680236.1"/>
    </source>
</evidence>
<keyword evidence="2" id="KW-1185">Reference proteome</keyword>
<dbReference type="GeneID" id="103510209"/>
<keyword evidence="1" id="KW-0175">Coiled coil</keyword>
<evidence type="ECO:0000313" key="2">
    <source>
        <dbReference type="Proteomes" id="UP000079169"/>
    </source>
</evidence>
<dbReference type="RefSeq" id="XP_008473080.2">
    <property type="nucleotide sequence ID" value="XM_008474858.3"/>
</dbReference>
<sequence length="181" mass="21179">MELLMQQILPQLDLASQNMIEKVNSLKKMEADVLKKIDEYTKIQSECKETAEKLADKYEDINERHEELMVKCQHVLIDVYSKCNADPVEEKYFKNKLEAYQSRVDKLSQQLNEIRNIEDQAKLINEREVNSPDSLHLNPNKEKVLKEILNEVQHAIEGLISKVNETRQDVDTLKKTQQQRG</sequence>
<dbReference type="Pfam" id="PF10168">
    <property type="entry name" value="Nup88"/>
    <property type="match status" value="1"/>
</dbReference>
<reference evidence="3 4" key="1">
    <citation type="submission" date="2025-04" db="UniProtKB">
        <authorList>
            <consortium name="RefSeq"/>
        </authorList>
    </citation>
    <scope>IDENTIFICATION</scope>
</reference>
<organism evidence="2 3">
    <name type="scientific">Diaphorina citri</name>
    <name type="common">Asian citrus psyllid</name>
    <dbReference type="NCBI Taxonomy" id="121845"/>
    <lineage>
        <taxon>Eukaryota</taxon>
        <taxon>Metazoa</taxon>
        <taxon>Ecdysozoa</taxon>
        <taxon>Arthropoda</taxon>
        <taxon>Hexapoda</taxon>
        <taxon>Insecta</taxon>
        <taxon>Pterygota</taxon>
        <taxon>Neoptera</taxon>
        <taxon>Paraneoptera</taxon>
        <taxon>Hemiptera</taxon>
        <taxon>Sternorrhyncha</taxon>
        <taxon>Psylloidea</taxon>
        <taxon>Psyllidae</taxon>
        <taxon>Diaphorininae</taxon>
        <taxon>Diaphorina</taxon>
    </lineage>
</organism>
<dbReference type="Proteomes" id="UP000079169">
    <property type="component" value="Unplaced"/>
</dbReference>
<gene>
    <name evidence="3 4" type="primary">LOC103510209</name>
</gene>
<evidence type="ECO:0000256" key="1">
    <source>
        <dbReference type="SAM" id="Coils"/>
    </source>
</evidence>
<dbReference type="RefSeq" id="XP_026680236.1">
    <property type="nucleotide sequence ID" value="XM_026824435.1"/>
</dbReference>
<dbReference type="PaxDb" id="121845-A0A1S3D2U9"/>
<feature type="coiled-coil region" evidence="1">
    <location>
        <begin position="97"/>
        <end position="176"/>
    </location>
</feature>
<feature type="coiled-coil region" evidence="1">
    <location>
        <begin position="44"/>
        <end position="71"/>
    </location>
</feature>
<dbReference type="KEGG" id="dci:103510209"/>
<proteinExistence type="predicted"/>
<evidence type="ECO:0000313" key="3">
    <source>
        <dbReference type="RefSeq" id="XP_008473080.2"/>
    </source>
</evidence>
<dbReference type="InterPro" id="IPR019321">
    <property type="entry name" value="Nucleoporin_Nup88"/>
</dbReference>
<name>A0A1S3D2U9_DIACI</name>
<accession>A0A1S3D2U9</accession>
<dbReference type="AlphaFoldDB" id="A0A1S3D2U9"/>
<protein>
    <submittedName>
        <fullName evidence="4">Uncharacterized protein LOC103510209 isoform X1</fullName>
    </submittedName>
    <submittedName>
        <fullName evidence="3">Uncharacterized protein LOC103510209 isoform X2</fullName>
    </submittedName>
</protein>